<proteinExistence type="predicted"/>
<reference evidence="2 3" key="1">
    <citation type="submission" date="2018-09" db="EMBL/GenBank/DDBJ databases">
        <title>Murine metabolic-syndrome-specific gut microbial biobank.</title>
        <authorList>
            <person name="Liu C."/>
        </authorList>
    </citation>
    <scope>NUCLEOTIDE SEQUENCE [LARGE SCALE GENOMIC DNA]</scope>
    <source>
        <strain evidence="2 3">0.1xD8-82</strain>
    </source>
</reference>
<dbReference type="EMBL" id="RAYQ01000001">
    <property type="protein sequence ID" value="RKI94292.1"/>
    <property type="molecule type" value="Genomic_DNA"/>
</dbReference>
<evidence type="ECO:0000259" key="1">
    <source>
        <dbReference type="Pfam" id="PF14594"/>
    </source>
</evidence>
<name>A0A3A9ASE1_9FIRM</name>
<keyword evidence="3" id="KW-1185">Reference proteome</keyword>
<dbReference type="AlphaFoldDB" id="A0A3A9ASE1"/>
<accession>A0A3A9ASE1</accession>
<evidence type="ECO:0000313" key="3">
    <source>
        <dbReference type="Proteomes" id="UP000280696"/>
    </source>
</evidence>
<protein>
    <recommendedName>
        <fullName evidence="1">Gp28/Gp37-like domain-containing protein</fullName>
    </recommendedName>
</protein>
<comment type="caution">
    <text evidence="2">The sequence shown here is derived from an EMBL/GenBank/DDBJ whole genome shotgun (WGS) entry which is preliminary data.</text>
</comment>
<dbReference type="Proteomes" id="UP000280696">
    <property type="component" value="Unassembled WGS sequence"/>
</dbReference>
<feature type="domain" description="Gp28/Gp37-like" evidence="1">
    <location>
        <begin position="28"/>
        <end position="368"/>
    </location>
</feature>
<dbReference type="Pfam" id="PF14594">
    <property type="entry name" value="Sipho_Gp37"/>
    <property type="match status" value="1"/>
</dbReference>
<sequence>MLCNAIRKREDMTQQVQSAPLIRQQNIVKVYDIDLMRQGVIDVYRSLIWTRKYKEAGTVELHAALNSRNLALLQEGHIVTMTGSVESAIIEGIAADDYSNEITATGHMLSSGLSRRGIKTIVNVSNETFEDVMRKLVDVSAINSQKPLPRLALGERKGIGEKVTLQVSYKDLYTYLMKLSACSNLGFLIRGDYKTKQFYFEVYEGKDHSVNQTGNKRVIFSEVYRNINKATYTSNSQNYKTHAIVFGDGEGAVRTVMEATIDSTATGWERRELMVDARDIQRDNLTTAQYQSALIQRGNEKLAEYGIVECLEAVTLPNVNFTYKTDYDLGDIVTVNKKAWGIKMDKRITEVQEIYENGGLSVVPTFGDPLPDIVDLSNN</sequence>
<dbReference type="InterPro" id="IPR029432">
    <property type="entry name" value="Gp28/Gp37-like_dom"/>
</dbReference>
<evidence type="ECO:0000313" key="2">
    <source>
        <dbReference type="EMBL" id="RKI94292.1"/>
    </source>
</evidence>
<gene>
    <name evidence="2" type="ORF">D7V94_01735</name>
</gene>
<organism evidence="2 3">
    <name type="scientific">Parablautia intestinalis</name>
    <dbReference type="NCBI Taxonomy" id="2320100"/>
    <lineage>
        <taxon>Bacteria</taxon>
        <taxon>Bacillati</taxon>
        <taxon>Bacillota</taxon>
        <taxon>Clostridia</taxon>
        <taxon>Lachnospirales</taxon>
        <taxon>Lachnospiraceae</taxon>
        <taxon>Parablautia</taxon>
    </lineage>
</organism>